<accession>A0ABS4RG11</accession>
<dbReference type="RefSeq" id="WP_066395303.1">
    <property type="nucleotide sequence ID" value="NZ_JAGIKZ010000008.1"/>
</dbReference>
<feature type="transmembrane region" description="Helical" evidence="1">
    <location>
        <begin position="27"/>
        <end position="48"/>
    </location>
</feature>
<keyword evidence="1" id="KW-0812">Transmembrane</keyword>
<protein>
    <recommendedName>
        <fullName evidence="4">Cytochrome c oxidase subunit 2A</fullName>
    </recommendedName>
</protein>
<organism evidence="2 3">
    <name type="scientific">Cytobacillus eiseniae</name>
    <dbReference type="NCBI Taxonomy" id="762947"/>
    <lineage>
        <taxon>Bacteria</taxon>
        <taxon>Bacillati</taxon>
        <taxon>Bacillota</taxon>
        <taxon>Bacilli</taxon>
        <taxon>Bacillales</taxon>
        <taxon>Bacillaceae</taxon>
        <taxon>Cytobacillus</taxon>
    </lineage>
</organism>
<comment type="caution">
    <text evidence="2">The sequence shown here is derived from an EMBL/GenBank/DDBJ whole genome shotgun (WGS) entry which is preliminary data.</text>
</comment>
<dbReference type="EMBL" id="JAGIKZ010000008">
    <property type="protein sequence ID" value="MBP2241305.1"/>
    <property type="molecule type" value="Genomic_DNA"/>
</dbReference>
<sequence length="52" mass="5861">MAKAELNREPVKKTEVEDDRSSLRGTAVSVAILGAFLVITWVAAYFLYLNRF</sequence>
<evidence type="ECO:0000313" key="3">
    <source>
        <dbReference type="Proteomes" id="UP001519293"/>
    </source>
</evidence>
<keyword evidence="1" id="KW-1133">Transmembrane helix</keyword>
<gene>
    <name evidence="2" type="ORF">J2Z40_001867</name>
</gene>
<name>A0ABS4RG11_9BACI</name>
<evidence type="ECO:0000256" key="1">
    <source>
        <dbReference type="SAM" id="Phobius"/>
    </source>
</evidence>
<keyword evidence="1" id="KW-0472">Membrane</keyword>
<dbReference type="Proteomes" id="UP001519293">
    <property type="component" value="Unassembled WGS sequence"/>
</dbReference>
<keyword evidence="3" id="KW-1185">Reference proteome</keyword>
<evidence type="ECO:0008006" key="4">
    <source>
        <dbReference type="Google" id="ProtNLM"/>
    </source>
</evidence>
<reference evidence="2 3" key="1">
    <citation type="submission" date="2021-03" db="EMBL/GenBank/DDBJ databases">
        <title>Genomic Encyclopedia of Type Strains, Phase IV (KMG-IV): sequencing the most valuable type-strain genomes for metagenomic binning, comparative biology and taxonomic classification.</title>
        <authorList>
            <person name="Goeker M."/>
        </authorList>
    </citation>
    <scope>NUCLEOTIDE SEQUENCE [LARGE SCALE GENOMIC DNA]</scope>
    <source>
        <strain evidence="2 3">DSM 26675</strain>
    </source>
</reference>
<proteinExistence type="predicted"/>
<evidence type="ECO:0000313" key="2">
    <source>
        <dbReference type="EMBL" id="MBP2241305.1"/>
    </source>
</evidence>